<dbReference type="PROSITE" id="PS50111">
    <property type="entry name" value="CHEMOTAXIS_TRANSDUC_2"/>
    <property type="match status" value="1"/>
</dbReference>
<proteinExistence type="inferred from homology"/>
<evidence type="ECO:0000259" key="5">
    <source>
        <dbReference type="PROSITE" id="PS50111"/>
    </source>
</evidence>
<dbReference type="OrthoDB" id="7659133at2"/>
<organism evidence="6 7">
    <name type="scientific">Jannaschia aquimarina</name>
    <dbReference type="NCBI Taxonomy" id="935700"/>
    <lineage>
        <taxon>Bacteria</taxon>
        <taxon>Pseudomonadati</taxon>
        <taxon>Pseudomonadota</taxon>
        <taxon>Alphaproteobacteria</taxon>
        <taxon>Rhodobacterales</taxon>
        <taxon>Roseobacteraceae</taxon>
        <taxon>Jannaschia</taxon>
    </lineage>
</organism>
<dbReference type="EMBL" id="JYFE01000051">
    <property type="protein sequence ID" value="KIT15342.1"/>
    <property type="molecule type" value="Genomic_DNA"/>
</dbReference>
<evidence type="ECO:0000256" key="4">
    <source>
        <dbReference type="SAM" id="MobiDB-lite"/>
    </source>
</evidence>
<evidence type="ECO:0000313" key="7">
    <source>
        <dbReference type="Proteomes" id="UP000032232"/>
    </source>
</evidence>
<feature type="domain" description="Methyl-accepting transducer" evidence="5">
    <location>
        <begin position="145"/>
        <end position="210"/>
    </location>
</feature>
<dbReference type="STRING" id="935700.jaqu_29570"/>
<dbReference type="PATRIC" id="fig|935700.4.peg.3056"/>
<feature type="region of interest" description="Disordered" evidence="4">
    <location>
        <begin position="216"/>
        <end position="235"/>
    </location>
</feature>
<accession>A0A0D1CKQ0</accession>
<evidence type="ECO:0000313" key="6">
    <source>
        <dbReference type="EMBL" id="KIT15342.1"/>
    </source>
</evidence>
<keyword evidence="3" id="KW-0807">Transducer</keyword>
<dbReference type="AlphaFoldDB" id="A0A0D1CKQ0"/>
<dbReference type="GO" id="GO:0016020">
    <property type="term" value="C:membrane"/>
    <property type="evidence" value="ECO:0007669"/>
    <property type="project" value="InterPro"/>
</dbReference>
<dbReference type="GO" id="GO:0007165">
    <property type="term" value="P:signal transduction"/>
    <property type="evidence" value="ECO:0007669"/>
    <property type="project" value="UniProtKB-KW"/>
</dbReference>
<keyword evidence="7" id="KW-1185">Reference proteome</keyword>
<gene>
    <name evidence="6" type="primary">ctpL</name>
    <name evidence="6" type="ORF">jaqu_29570</name>
</gene>
<sequence length="235" mass="25440">MYRKFIQDLATPRDLSASLDPVSMMGRCRGDSVTIGAMALIVATQPDGDAAEEALKEIERCVASFEVLAQKTLIGALKTRLSTCEPDAFRTVIAFADDLSNGSADRASKSAPSAIALIRKTRFAVLPAIYKLMNQVLIDEAAGRAEKVAELRGRAEMLDRTFTEMERIGRMIKLISLNASVEAARAGGDTGRAFMVIADEVRRLAMRSAELIGSTKKALETEEDAQSPEDIRQAG</sequence>
<dbReference type="InterPro" id="IPR004089">
    <property type="entry name" value="MCPsignal_dom"/>
</dbReference>
<protein>
    <submittedName>
        <fullName evidence="6">CtpL protein</fullName>
    </submittedName>
</protein>
<comment type="caution">
    <text evidence="6">The sequence shown here is derived from an EMBL/GenBank/DDBJ whole genome shotgun (WGS) entry which is preliminary data.</text>
</comment>
<dbReference type="PANTHER" id="PTHR43531:SF11">
    <property type="entry name" value="METHYL-ACCEPTING CHEMOTAXIS PROTEIN 3"/>
    <property type="match status" value="1"/>
</dbReference>
<dbReference type="Pfam" id="PF00015">
    <property type="entry name" value="MCPsignal"/>
    <property type="match status" value="1"/>
</dbReference>
<dbReference type="GO" id="GO:0006935">
    <property type="term" value="P:chemotaxis"/>
    <property type="evidence" value="ECO:0007669"/>
    <property type="project" value="UniProtKB-KW"/>
</dbReference>
<dbReference type="Gene3D" id="1.10.287.950">
    <property type="entry name" value="Methyl-accepting chemotaxis protein"/>
    <property type="match status" value="1"/>
</dbReference>
<evidence type="ECO:0000256" key="1">
    <source>
        <dbReference type="ARBA" id="ARBA00022500"/>
    </source>
</evidence>
<reference evidence="6 7" key="1">
    <citation type="submission" date="2015-02" db="EMBL/GenBank/DDBJ databases">
        <title>Genome Sequence of Jannaschia aquimarina DSM28248, a member of the Roseobacter clade.</title>
        <authorList>
            <person name="Voget S."/>
            <person name="Daniel R."/>
        </authorList>
    </citation>
    <scope>NUCLEOTIDE SEQUENCE [LARGE SCALE GENOMIC DNA]</scope>
    <source>
        <strain evidence="6 7">GSW-M26</strain>
    </source>
</reference>
<comment type="similarity">
    <text evidence="2">Belongs to the methyl-accepting chemotaxis (MCP) protein family.</text>
</comment>
<dbReference type="PANTHER" id="PTHR43531">
    <property type="entry name" value="PROTEIN ICFG"/>
    <property type="match status" value="1"/>
</dbReference>
<dbReference type="InterPro" id="IPR051310">
    <property type="entry name" value="MCP_chemotaxis"/>
</dbReference>
<dbReference type="Proteomes" id="UP000032232">
    <property type="component" value="Unassembled WGS sequence"/>
</dbReference>
<keyword evidence="1" id="KW-0145">Chemotaxis</keyword>
<name>A0A0D1CKQ0_9RHOB</name>
<dbReference type="SUPFAM" id="SSF58104">
    <property type="entry name" value="Methyl-accepting chemotaxis protein (MCP) signaling domain"/>
    <property type="match status" value="1"/>
</dbReference>
<evidence type="ECO:0000256" key="3">
    <source>
        <dbReference type="PROSITE-ProRule" id="PRU00284"/>
    </source>
</evidence>
<evidence type="ECO:0000256" key="2">
    <source>
        <dbReference type="ARBA" id="ARBA00029447"/>
    </source>
</evidence>
<dbReference type="RefSeq" id="WP_043919743.1">
    <property type="nucleotide sequence ID" value="NZ_FZPF01000001.1"/>
</dbReference>